<reference evidence="2 3" key="1">
    <citation type="journal article" date="2017" name="Curr. Biol.">
        <title>The Evolution of Venom by Co-option of Single-Copy Genes.</title>
        <authorList>
            <person name="Martinson E.O."/>
            <person name="Mrinalini"/>
            <person name="Kelkar Y.D."/>
            <person name="Chang C.H."/>
            <person name="Werren J.H."/>
        </authorList>
    </citation>
    <scope>NUCLEOTIDE SEQUENCE [LARGE SCALE GENOMIC DNA]</scope>
    <source>
        <strain evidence="2 3">Alberta</strain>
        <tissue evidence="2">Whole body</tissue>
    </source>
</reference>
<protein>
    <submittedName>
        <fullName evidence="2">Uncharacterized protein</fullName>
    </submittedName>
</protein>
<evidence type="ECO:0000313" key="2">
    <source>
        <dbReference type="EMBL" id="OXU24309.1"/>
    </source>
</evidence>
<evidence type="ECO:0000256" key="1">
    <source>
        <dbReference type="SAM" id="MobiDB-lite"/>
    </source>
</evidence>
<dbReference type="AlphaFoldDB" id="A0A232F171"/>
<proteinExistence type="predicted"/>
<feature type="region of interest" description="Disordered" evidence="1">
    <location>
        <begin position="24"/>
        <end position="46"/>
    </location>
</feature>
<sequence>MPIVLQRRRSATSRIGLELAAYRSRRRTPRHTADNGAPAARRTRDNDDVDGLSKLDWEGKKLVFVRLAIRIDTYGGMRWVLASDWKYTSIIYVSDSTIDEFRNGKHSLGVLAPLLAFRENDLLRFCGEFWVNVTKRGSSQDPVRERYRQIGWGYQQQQQQRQNKRSLFLERE</sequence>
<dbReference type="Proteomes" id="UP000215335">
    <property type="component" value="Unassembled WGS sequence"/>
</dbReference>
<organism evidence="2 3">
    <name type="scientific">Trichomalopsis sarcophagae</name>
    <dbReference type="NCBI Taxonomy" id="543379"/>
    <lineage>
        <taxon>Eukaryota</taxon>
        <taxon>Metazoa</taxon>
        <taxon>Ecdysozoa</taxon>
        <taxon>Arthropoda</taxon>
        <taxon>Hexapoda</taxon>
        <taxon>Insecta</taxon>
        <taxon>Pterygota</taxon>
        <taxon>Neoptera</taxon>
        <taxon>Endopterygota</taxon>
        <taxon>Hymenoptera</taxon>
        <taxon>Apocrita</taxon>
        <taxon>Proctotrupomorpha</taxon>
        <taxon>Chalcidoidea</taxon>
        <taxon>Pteromalidae</taxon>
        <taxon>Pteromalinae</taxon>
        <taxon>Trichomalopsis</taxon>
    </lineage>
</organism>
<accession>A0A232F171</accession>
<name>A0A232F171_9HYME</name>
<feature type="non-terminal residue" evidence="2">
    <location>
        <position position="172"/>
    </location>
</feature>
<comment type="caution">
    <text evidence="2">The sequence shown here is derived from an EMBL/GenBank/DDBJ whole genome shotgun (WGS) entry which is preliminary data.</text>
</comment>
<dbReference type="EMBL" id="NNAY01001340">
    <property type="protein sequence ID" value="OXU24309.1"/>
    <property type="molecule type" value="Genomic_DNA"/>
</dbReference>
<evidence type="ECO:0000313" key="3">
    <source>
        <dbReference type="Proteomes" id="UP000215335"/>
    </source>
</evidence>
<keyword evidence="3" id="KW-1185">Reference proteome</keyword>
<gene>
    <name evidence="2" type="ORF">TSAR_006298</name>
</gene>